<dbReference type="InterPro" id="IPR039545">
    <property type="entry name" value="PGAP2"/>
</dbReference>
<dbReference type="EMBL" id="CAJHNH020001313">
    <property type="protein sequence ID" value="CAG5122532.1"/>
    <property type="molecule type" value="Genomic_DNA"/>
</dbReference>
<protein>
    <recommendedName>
        <fullName evidence="9">CWH43-like N-terminal domain-containing protein</fullName>
    </recommendedName>
</protein>
<feature type="domain" description="CWH43-like N-terminal" evidence="9">
    <location>
        <begin position="16"/>
        <end position="217"/>
    </location>
</feature>
<feature type="transmembrane region" description="Helical" evidence="8">
    <location>
        <begin position="191"/>
        <end position="209"/>
    </location>
</feature>
<comment type="caution">
    <text evidence="10">The sequence shown here is derived from an EMBL/GenBank/DDBJ whole genome shotgun (WGS) entry which is preliminary data.</text>
</comment>
<dbReference type="PANTHER" id="PTHR12892">
    <property type="entry name" value="FGF RECEPTOR ACTIVATING PROTEIN 1"/>
    <property type="match status" value="1"/>
</dbReference>
<proteinExistence type="inferred from homology"/>
<feature type="transmembrane region" description="Helical" evidence="8">
    <location>
        <begin position="118"/>
        <end position="138"/>
    </location>
</feature>
<evidence type="ECO:0000256" key="7">
    <source>
        <dbReference type="ARBA" id="ARBA00023136"/>
    </source>
</evidence>
<evidence type="ECO:0000256" key="6">
    <source>
        <dbReference type="ARBA" id="ARBA00023034"/>
    </source>
</evidence>
<evidence type="ECO:0000313" key="10">
    <source>
        <dbReference type="EMBL" id="CAG5122532.1"/>
    </source>
</evidence>
<evidence type="ECO:0000256" key="8">
    <source>
        <dbReference type="SAM" id="Phobius"/>
    </source>
</evidence>
<keyword evidence="5 8" id="KW-1133">Transmembrane helix</keyword>
<reference evidence="10" key="1">
    <citation type="submission" date="2021-04" db="EMBL/GenBank/DDBJ databases">
        <authorList>
            <consortium name="Molecular Ecology Group"/>
        </authorList>
    </citation>
    <scope>NUCLEOTIDE SEQUENCE</scope>
</reference>
<dbReference type="Pfam" id="PF10277">
    <property type="entry name" value="Frag1"/>
    <property type="match status" value="1"/>
</dbReference>
<sequence>MMIGSLKNQALFELYFPVLVATSCLLPLAGLVLCELVCLLFYFNQCTVTNCGSADEVWNFMPSISVATGQLAPQKYIWRILIALHATPRFLIAAGYHSMHKMMFLGNKSLQTYSHLSSLAYFLHVVEILALVGLSFVSSTEDYDVHKVCFAIFMLSATLHMMSVCVLHGFGKKAIQFSLSREEKFSLKCKLILFVTNVVFFSAALYFFHRHNTYCEDG</sequence>
<feature type="non-terminal residue" evidence="10">
    <location>
        <position position="218"/>
    </location>
</feature>
<evidence type="ECO:0000256" key="2">
    <source>
        <dbReference type="ARBA" id="ARBA00007414"/>
    </source>
</evidence>
<keyword evidence="7 8" id="KW-0472">Membrane</keyword>
<evidence type="ECO:0000313" key="11">
    <source>
        <dbReference type="Proteomes" id="UP000678393"/>
    </source>
</evidence>
<comment type="similarity">
    <text evidence="2">Belongs to the PGAP2 family.</text>
</comment>
<keyword evidence="3" id="KW-0337">GPI-anchor biosynthesis</keyword>
<evidence type="ECO:0000256" key="5">
    <source>
        <dbReference type="ARBA" id="ARBA00022989"/>
    </source>
</evidence>
<gene>
    <name evidence="10" type="ORF">CUNI_LOCUS8090</name>
</gene>
<dbReference type="GO" id="GO:0000139">
    <property type="term" value="C:Golgi membrane"/>
    <property type="evidence" value="ECO:0007669"/>
    <property type="project" value="UniProtKB-SubCell"/>
</dbReference>
<dbReference type="GO" id="GO:0006506">
    <property type="term" value="P:GPI anchor biosynthetic process"/>
    <property type="evidence" value="ECO:0007669"/>
    <property type="project" value="UniProtKB-KW"/>
</dbReference>
<dbReference type="InterPro" id="IPR019402">
    <property type="entry name" value="CWH43_N"/>
</dbReference>
<dbReference type="OrthoDB" id="68581at2759"/>
<organism evidence="10 11">
    <name type="scientific">Candidula unifasciata</name>
    <dbReference type="NCBI Taxonomy" id="100452"/>
    <lineage>
        <taxon>Eukaryota</taxon>
        <taxon>Metazoa</taxon>
        <taxon>Spiralia</taxon>
        <taxon>Lophotrochozoa</taxon>
        <taxon>Mollusca</taxon>
        <taxon>Gastropoda</taxon>
        <taxon>Heterobranchia</taxon>
        <taxon>Euthyneura</taxon>
        <taxon>Panpulmonata</taxon>
        <taxon>Eupulmonata</taxon>
        <taxon>Stylommatophora</taxon>
        <taxon>Helicina</taxon>
        <taxon>Helicoidea</taxon>
        <taxon>Geomitridae</taxon>
        <taxon>Candidula</taxon>
    </lineage>
</organism>
<keyword evidence="4 8" id="KW-0812">Transmembrane</keyword>
<feature type="transmembrane region" description="Helical" evidence="8">
    <location>
        <begin position="12"/>
        <end position="43"/>
    </location>
</feature>
<evidence type="ECO:0000256" key="3">
    <source>
        <dbReference type="ARBA" id="ARBA00022502"/>
    </source>
</evidence>
<comment type="subcellular location">
    <subcellularLocation>
        <location evidence="1">Golgi apparatus membrane</location>
        <topology evidence="1">Multi-pass membrane protein</topology>
    </subcellularLocation>
</comment>
<dbReference type="GO" id="GO:0005789">
    <property type="term" value="C:endoplasmic reticulum membrane"/>
    <property type="evidence" value="ECO:0007669"/>
    <property type="project" value="TreeGrafter"/>
</dbReference>
<name>A0A8S3Z5I2_9EUPU</name>
<accession>A0A8S3Z5I2</accession>
<dbReference type="Proteomes" id="UP000678393">
    <property type="component" value="Unassembled WGS sequence"/>
</dbReference>
<keyword evidence="6" id="KW-0333">Golgi apparatus</keyword>
<feature type="transmembrane region" description="Helical" evidence="8">
    <location>
        <begin position="150"/>
        <end position="170"/>
    </location>
</feature>
<dbReference type="PANTHER" id="PTHR12892:SF11">
    <property type="entry name" value="POST-GPI ATTACHMENT TO PROTEINS FACTOR 2"/>
    <property type="match status" value="1"/>
</dbReference>
<dbReference type="AlphaFoldDB" id="A0A8S3Z5I2"/>
<keyword evidence="11" id="KW-1185">Reference proteome</keyword>
<evidence type="ECO:0000256" key="1">
    <source>
        <dbReference type="ARBA" id="ARBA00004653"/>
    </source>
</evidence>
<feature type="transmembrane region" description="Helical" evidence="8">
    <location>
        <begin position="76"/>
        <end position="97"/>
    </location>
</feature>
<evidence type="ECO:0000256" key="4">
    <source>
        <dbReference type="ARBA" id="ARBA00022692"/>
    </source>
</evidence>
<dbReference type="PROSITE" id="PS51257">
    <property type="entry name" value="PROKAR_LIPOPROTEIN"/>
    <property type="match status" value="1"/>
</dbReference>
<evidence type="ECO:0000259" key="9">
    <source>
        <dbReference type="Pfam" id="PF10277"/>
    </source>
</evidence>